<keyword evidence="12" id="KW-1185">Reference proteome</keyword>
<dbReference type="AlphaFoldDB" id="A0A062U949"/>
<evidence type="ECO:0000256" key="4">
    <source>
        <dbReference type="ARBA" id="ARBA00018370"/>
    </source>
</evidence>
<dbReference type="STRING" id="1280946.HY29_12925"/>
<dbReference type="EC" id="5.2.1.8" evidence="3"/>
<evidence type="ECO:0000313" key="11">
    <source>
        <dbReference type="EMBL" id="KCZ54822.1"/>
    </source>
</evidence>
<dbReference type="SUPFAM" id="SSF54534">
    <property type="entry name" value="FKBP-like"/>
    <property type="match status" value="1"/>
</dbReference>
<accession>A0A062U949</accession>
<evidence type="ECO:0000256" key="2">
    <source>
        <dbReference type="ARBA" id="ARBA00007656"/>
    </source>
</evidence>
<evidence type="ECO:0000256" key="3">
    <source>
        <dbReference type="ARBA" id="ARBA00013194"/>
    </source>
</evidence>
<evidence type="ECO:0000313" key="12">
    <source>
        <dbReference type="Proteomes" id="UP000027037"/>
    </source>
</evidence>
<feature type="domain" description="PpiC" evidence="10">
    <location>
        <begin position="113"/>
        <end position="242"/>
    </location>
</feature>
<comment type="catalytic activity">
    <reaction evidence="1">
        <text>[protein]-peptidylproline (omega=180) = [protein]-peptidylproline (omega=0)</text>
        <dbReference type="Rhea" id="RHEA:16237"/>
        <dbReference type="Rhea" id="RHEA-COMP:10747"/>
        <dbReference type="Rhea" id="RHEA-COMP:10748"/>
        <dbReference type="ChEBI" id="CHEBI:83833"/>
        <dbReference type="ChEBI" id="CHEBI:83834"/>
        <dbReference type="EC" id="5.2.1.8"/>
    </reaction>
</comment>
<protein>
    <recommendedName>
        <fullName evidence="4">Parvulin-like PPIase</fullName>
        <ecNumber evidence="3">5.2.1.8</ecNumber>
    </recommendedName>
    <alternativeName>
        <fullName evidence="8">Peptidyl-prolyl cis-trans isomerase plp</fullName>
    </alternativeName>
    <alternativeName>
        <fullName evidence="9">Rotamase plp</fullName>
    </alternativeName>
</protein>
<evidence type="ECO:0000256" key="1">
    <source>
        <dbReference type="ARBA" id="ARBA00000971"/>
    </source>
</evidence>
<evidence type="ECO:0000256" key="9">
    <source>
        <dbReference type="ARBA" id="ARBA00031484"/>
    </source>
</evidence>
<sequence length="277" mass="31218">MKYLREPLIQFVVAAALVFGLHTAWQAWQDKSDSTIFVSEPELERLAALYASEAGALPGPEDMTTMVSDYVRDEALAREARRLGLDQNDTIITRRLAQKMSFMVSDLREDPVPSEDTLREWYQAHADRFTEPARLTFSQIFFSPSVRGDAAEKDAETLLAELNNNPTMETAALGDPFMLQRQYGDVPVRELARQFGVEFAAAMAGLPASDDWQGPVRSALGLHLVHITHKTPAALRPFEEVRAEVKRDWVEQKRREANEQAIADIIARYNVEIEGVE</sequence>
<evidence type="ECO:0000256" key="7">
    <source>
        <dbReference type="ARBA" id="ARBA00023235"/>
    </source>
</evidence>
<comment type="caution">
    <text evidence="11">The sequence shown here is derived from an EMBL/GenBank/DDBJ whole genome shotgun (WGS) entry which is preliminary data.</text>
</comment>
<gene>
    <name evidence="11" type="ORF">HY29_12925</name>
</gene>
<dbReference type="PANTHER" id="PTHR47245:SF1">
    <property type="entry name" value="FOLDASE PROTEIN PRSA"/>
    <property type="match status" value="1"/>
</dbReference>
<dbReference type="OrthoDB" id="196786at2"/>
<dbReference type="eggNOG" id="COG0760">
    <property type="taxonomic scope" value="Bacteria"/>
</dbReference>
<dbReference type="Proteomes" id="UP000027037">
    <property type="component" value="Unassembled WGS sequence"/>
</dbReference>
<name>A0A062U949_9PROT</name>
<keyword evidence="6" id="KW-0697">Rotamase</keyword>
<evidence type="ECO:0000256" key="8">
    <source>
        <dbReference type="ARBA" id="ARBA00030642"/>
    </source>
</evidence>
<organism evidence="11 12">
    <name type="scientific">Hyphomonas beringensis</name>
    <dbReference type="NCBI Taxonomy" id="1280946"/>
    <lineage>
        <taxon>Bacteria</taxon>
        <taxon>Pseudomonadati</taxon>
        <taxon>Pseudomonadota</taxon>
        <taxon>Alphaproteobacteria</taxon>
        <taxon>Hyphomonadales</taxon>
        <taxon>Hyphomonadaceae</taxon>
        <taxon>Hyphomonas</taxon>
    </lineage>
</organism>
<dbReference type="InterPro" id="IPR000297">
    <property type="entry name" value="PPIase_PpiC"/>
</dbReference>
<dbReference type="Gene3D" id="3.10.50.40">
    <property type="match status" value="1"/>
</dbReference>
<proteinExistence type="inferred from homology"/>
<comment type="similarity">
    <text evidence="2">Belongs to the PpiC/parvulin rotamase family.</text>
</comment>
<evidence type="ECO:0000259" key="10">
    <source>
        <dbReference type="Pfam" id="PF13145"/>
    </source>
</evidence>
<evidence type="ECO:0000256" key="6">
    <source>
        <dbReference type="ARBA" id="ARBA00023110"/>
    </source>
</evidence>
<reference evidence="11 12" key="1">
    <citation type="journal article" date="2014" name="Antonie Van Leeuwenhoek">
        <title>Hyphomonas beringensis sp. nov. and Hyphomonas chukchiensis sp. nov., isolated from surface seawater of the Bering Sea and Chukchi Sea.</title>
        <authorList>
            <person name="Li C."/>
            <person name="Lai Q."/>
            <person name="Li G."/>
            <person name="Dong C."/>
            <person name="Wang J."/>
            <person name="Liao Y."/>
            <person name="Shao Z."/>
        </authorList>
    </citation>
    <scope>NUCLEOTIDE SEQUENCE [LARGE SCALE GENOMIC DNA]</scope>
    <source>
        <strain evidence="11 12">25B14_1</strain>
    </source>
</reference>
<dbReference type="PANTHER" id="PTHR47245">
    <property type="entry name" value="PEPTIDYLPROLYL ISOMERASE"/>
    <property type="match status" value="1"/>
</dbReference>
<dbReference type="EMBL" id="AWFF01000033">
    <property type="protein sequence ID" value="KCZ54822.1"/>
    <property type="molecule type" value="Genomic_DNA"/>
</dbReference>
<keyword evidence="7" id="KW-0413">Isomerase</keyword>
<dbReference type="RefSeq" id="WP_034795282.1">
    <property type="nucleotide sequence ID" value="NZ_AWFF01000033.1"/>
</dbReference>
<dbReference type="GO" id="GO:0003755">
    <property type="term" value="F:peptidyl-prolyl cis-trans isomerase activity"/>
    <property type="evidence" value="ECO:0007669"/>
    <property type="project" value="UniProtKB-KW"/>
</dbReference>
<dbReference type="InterPro" id="IPR050245">
    <property type="entry name" value="PrsA_foldase"/>
</dbReference>
<evidence type="ECO:0000256" key="5">
    <source>
        <dbReference type="ARBA" id="ARBA00022729"/>
    </source>
</evidence>
<keyword evidence="5" id="KW-0732">Signal</keyword>
<dbReference type="Pfam" id="PF13145">
    <property type="entry name" value="Rotamase_2"/>
    <property type="match status" value="1"/>
</dbReference>
<dbReference type="PATRIC" id="fig|1280946.3.peg.1594"/>
<dbReference type="InterPro" id="IPR046357">
    <property type="entry name" value="PPIase_dom_sf"/>
</dbReference>